<proteinExistence type="predicted"/>
<dbReference type="PANTHER" id="PTHR31569">
    <property type="entry name" value="SWIM-TYPE DOMAIN-CONTAINING PROTEIN"/>
    <property type="match status" value="1"/>
</dbReference>
<dbReference type="InterPro" id="IPR048324">
    <property type="entry name" value="ZSWIM1-3_RNaseH-like"/>
</dbReference>
<reference evidence="2 3" key="1">
    <citation type="journal article" date="2018" name="Biotechnol. Adv.">
        <title>Improved genomic resources and new bioinformatic workflow for the carcinogenic parasite Clonorchis sinensis: Biotechnological implications.</title>
        <authorList>
            <person name="Wang D."/>
            <person name="Korhonen P.K."/>
            <person name="Gasser R.B."/>
            <person name="Young N.D."/>
        </authorList>
    </citation>
    <scope>NUCLEOTIDE SEQUENCE [LARGE SCALE GENOMIC DNA]</scope>
    <source>
        <strain evidence="2">Cs-k2</strain>
    </source>
</reference>
<feature type="domain" description="ZSWIM1/3 RNaseH-like" evidence="1">
    <location>
        <begin position="22"/>
        <end position="111"/>
    </location>
</feature>
<evidence type="ECO:0000259" key="1">
    <source>
        <dbReference type="Pfam" id="PF21056"/>
    </source>
</evidence>
<name>A0A419QD43_CLOSI</name>
<dbReference type="EMBL" id="NIRI02000056">
    <property type="protein sequence ID" value="KAG5442747.1"/>
    <property type="molecule type" value="Genomic_DNA"/>
</dbReference>
<evidence type="ECO:0000313" key="3">
    <source>
        <dbReference type="Proteomes" id="UP000286415"/>
    </source>
</evidence>
<dbReference type="InParanoid" id="A0A419QD43"/>
<dbReference type="AlphaFoldDB" id="A0A419QD43"/>
<gene>
    <name evidence="2" type="ORF">CSKR_104253</name>
</gene>
<accession>A0A419QD43</accession>
<dbReference type="OrthoDB" id="6248745at2759"/>
<reference evidence="2 3" key="2">
    <citation type="journal article" date="2021" name="Genomics">
        <title>High-quality reference genome for Clonorchis sinensis.</title>
        <authorList>
            <person name="Young N.D."/>
            <person name="Stroehlein A.J."/>
            <person name="Kinkar L."/>
            <person name="Wang T."/>
            <person name="Sohn W.M."/>
            <person name="Chang B.C.H."/>
            <person name="Kaur P."/>
            <person name="Weisz D."/>
            <person name="Dudchenko O."/>
            <person name="Aiden E.L."/>
            <person name="Korhonen P.K."/>
            <person name="Gasser R.B."/>
        </authorList>
    </citation>
    <scope>NUCLEOTIDE SEQUENCE [LARGE SCALE GENOMIC DNA]</scope>
    <source>
        <strain evidence="2">Cs-k2</strain>
    </source>
</reference>
<feature type="domain" description="ZSWIM1/3 RNaseH-like" evidence="1">
    <location>
        <begin position="192"/>
        <end position="280"/>
    </location>
</feature>
<protein>
    <recommendedName>
        <fullName evidence="1">ZSWIM1/3 RNaseH-like domain-containing protein</fullName>
    </recommendedName>
</protein>
<dbReference type="InterPro" id="IPR052579">
    <property type="entry name" value="Zinc_finger_SWIM"/>
</dbReference>
<comment type="caution">
    <text evidence="2">The sequence shown here is derived from an EMBL/GenBank/DDBJ whole genome shotgun (WGS) entry which is preliminary data.</text>
</comment>
<dbReference type="Pfam" id="PF21056">
    <property type="entry name" value="ZSWIM1-3_RNaseH-like"/>
    <property type="match status" value="2"/>
</dbReference>
<keyword evidence="3" id="KW-1185">Reference proteome</keyword>
<sequence length="432" mass="49912">MWCFCDHLIIGAPTNRCTTNAIALFRRLPDVVNVDGTDATNSFGYKLYTLLITDGMGTGHPVMYAFVECEPFAPMRKLFDLFRELMREQYPVKTFFTGTFVTQMRTARVVFGCETHSTNSRHIFHRTARLDNKVNGFFVYRNTIPHIPARFAASAPHRPTILLLSYAPVVIHNPKKWPYRQSQEWFIKDRIALFRRLPDVVNVDGTDATNSFGYKLYTLLITDGMGTGHPVMYAFVECEPFAPMRKLFDLFRELMREQYPVKTFFTGTFVTQMRTARVVFGCETHSTNSRHIFHRTARLDNKVNGFFVYRNTIPHIPARFAASAPHRPTILLLSYAPVVIHNPKKWPYRQSQEWFIKDRVHHTDTLKHATKKVPSTPSVTCENLRCTSYQCNRRQILNGDGYLLNVVDPMNTYACFLVLRHLESTTNKATLS</sequence>
<dbReference type="PANTHER" id="PTHR31569:SF4">
    <property type="entry name" value="SWIM-TYPE DOMAIN-CONTAINING PROTEIN"/>
    <property type="match status" value="1"/>
</dbReference>
<dbReference type="Proteomes" id="UP000286415">
    <property type="component" value="Unassembled WGS sequence"/>
</dbReference>
<evidence type="ECO:0000313" key="2">
    <source>
        <dbReference type="EMBL" id="KAG5442747.1"/>
    </source>
</evidence>
<organism evidence="2 3">
    <name type="scientific">Clonorchis sinensis</name>
    <name type="common">Chinese liver fluke</name>
    <dbReference type="NCBI Taxonomy" id="79923"/>
    <lineage>
        <taxon>Eukaryota</taxon>
        <taxon>Metazoa</taxon>
        <taxon>Spiralia</taxon>
        <taxon>Lophotrochozoa</taxon>
        <taxon>Platyhelminthes</taxon>
        <taxon>Trematoda</taxon>
        <taxon>Digenea</taxon>
        <taxon>Opisthorchiida</taxon>
        <taxon>Opisthorchiata</taxon>
        <taxon>Opisthorchiidae</taxon>
        <taxon>Clonorchis</taxon>
    </lineage>
</organism>